<organism evidence="2 3">
    <name type="scientific">Pilimelia anulata</name>
    <dbReference type="NCBI Taxonomy" id="53371"/>
    <lineage>
        <taxon>Bacteria</taxon>
        <taxon>Bacillati</taxon>
        <taxon>Actinomycetota</taxon>
        <taxon>Actinomycetes</taxon>
        <taxon>Micromonosporales</taxon>
        <taxon>Micromonosporaceae</taxon>
        <taxon>Pilimelia</taxon>
    </lineage>
</organism>
<gene>
    <name evidence="2" type="ORF">GCM10010123_37090</name>
</gene>
<reference evidence="2" key="2">
    <citation type="submission" date="2020-09" db="EMBL/GenBank/DDBJ databases">
        <authorList>
            <person name="Sun Q."/>
            <person name="Ohkuma M."/>
        </authorList>
    </citation>
    <scope>NUCLEOTIDE SEQUENCE</scope>
    <source>
        <strain evidence="2">JCM 3090</strain>
    </source>
</reference>
<keyword evidence="3" id="KW-1185">Reference proteome</keyword>
<reference evidence="2" key="1">
    <citation type="journal article" date="2014" name="Int. J. Syst. Evol. Microbiol.">
        <title>Complete genome sequence of Corynebacterium casei LMG S-19264T (=DSM 44701T), isolated from a smear-ripened cheese.</title>
        <authorList>
            <consortium name="US DOE Joint Genome Institute (JGI-PGF)"/>
            <person name="Walter F."/>
            <person name="Albersmeier A."/>
            <person name="Kalinowski J."/>
            <person name="Ruckert C."/>
        </authorList>
    </citation>
    <scope>NUCLEOTIDE SEQUENCE</scope>
    <source>
        <strain evidence="2">JCM 3090</strain>
    </source>
</reference>
<dbReference type="EMBL" id="BMQB01000009">
    <property type="protein sequence ID" value="GGK03747.1"/>
    <property type="molecule type" value="Genomic_DNA"/>
</dbReference>
<evidence type="ECO:0000256" key="1">
    <source>
        <dbReference type="SAM" id="MobiDB-lite"/>
    </source>
</evidence>
<dbReference type="Proteomes" id="UP000649739">
    <property type="component" value="Unassembled WGS sequence"/>
</dbReference>
<sequence>MTTAGGSHRPGRRELNEKPVRTSPPENFPKAHQQDIGGQWRSKGDPGSVDLAGRGPVSARLLNGGPNIDILDYVAPTPGPGRESADGLEYRCAHP</sequence>
<evidence type="ECO:0000313" key="3">
    <source>
        <dbReference type="Proteomes" id="UP000649739"/>
    </source>
</evidence>
<comment type="caution">
    <text evidence="2">The sequence shown here is derived from an EMBL/GenBank/DDBJ whole genome shotgun (WGS) entry which is preliminary data.</text>
</comment>
<feature type="region of interest" description="Disordered" evidence="1">
    <location>
        <begin position="1"/>
        <end position="95"/>
    </location>
</feature>
<dbReference type="AlphaFoldDB" id="A0A8J3B9E4"/>
<accession>A0A8J3B9E4</accession>
<feature type="compositionally biased region" description="Basic and acidic residues" evidence="1">
    <location>
        <begin position="83"/>
        <end position="95"/>
    </location>
</feature>
<proteinExistence type="predicted"/>
<dbReference type="RefSeq" id="WP_189171616.1">
    <property type="nucleotide sequence ID" value="NZ_BMQB01000009.1"/>
</dbReference>
<evidence type="ECO:0000313" key="2">
    <source>
        <dbReference type="EMBL" id="GGK03747.1"/>
    </source>
</evidence>
<name>A0A8J3B9E4_9ACTN</name>
<protein>
    <submittedName>
        <fullName evidence="2">Uncharacterized protein</fullName>
    </submittedName>
</protein>